<dbReference type="SUPFAM" id="SSF56935">
    <property type="entry name" value="Porins"/>
    <property type="match status" value="1"/>
</dbReference>
<dbReference type="InterPro" id="IPR041700">
    <property type="entry name" value="OMP_b-brl_3"/>
</dbReference>
<organism evidence="2 4">
    <name type="scientific">Phocaeicola plebeius</name>
    <dbReference type="NCBI Taxonomy" id="310297"/>
    <lineage>
        <taxon>Bacteria</taxon>
        <taxon>Pseudomonadati</taxon>
        <taxon>Bacteroidota</taxon>
        <taxon>Bacteroidia</taxon>
        <taxon>Bacteroidales</taxon>
        <taxon>Bacteroidaceae</taxon>
        <taxon>Phocaeicola</taxon>
    </lineage>
</organism>
<dbReference type="EMBL" id="QSQT01000020">
    <property type="protein sequence ID" value="RGK54019.1"/>
    <property type="molecule type" value="Genomic_DNA"/>
</dbReference>
<dbReference type="AlphaFoldDB" id="A0A3E4MW91"/>
<dbReference type="Proteomes" id="UP000260862">
    <property type="component" value="Unassembled WGS sequence"/>
</dbReference>
<evidence type="ECO:0000313" key="5">
    <source>
        <dbReference type="Proteomes" id="UP000283485"/>
    </source>
</evidence>
<dbReference type="InterPro" id="IPR008969">
    <property type="entry name" value="CarboxyPept-like_regulatory"/>
</dbReference>
<gene>
    <name evidence="3" type="ORF">DW653_11430</name>
    <name evidence="2" type="ORF">DXD04_11090</name>
</gene>
<evidence type="ECO:0000259" key="1">
    <source>
        <dbReference type="Pfam" id="PF14905"/>
    </source>
</evidence>
<protein>
    <submittedName>
        <fullName evidence="2">TonB-dependent receptor</fullName>
    </submittedName>
</protein>
<feature type="domain" description="Outer membrane protein beta-barrel" evidence="1">
    <location>
        <begin position="373"/>
        <end position="749"/>
    </location>
</feature>
<dbReference type="EMBL" id="QRHQ01000023">
    <property type="protein sequence ID" value="RHF89007.1"/>
    <property type="molecule type" value="Genomic_DNA"/>
</dbReference>
<dbReference type="Gene3D" id="2.60.40.1120">
    <property type="entry name" value="Carboxypeptidase-like, regulatory domain"/>
    <property type="match status" value="1"/>
</dbReference>
<keyword evidence="2" id="KW-0675">Receptor</keyword>
<keyword evidence="4" id="KW-1185">Reference proteome</keyword>
<comment type="caution">
    <text evidence="2">The sequence shown here is derived from an EMBL/GenBank/DDBJ whole genome shotgun (WGS) entry which is preliminary data.</text>
</comment>
<proteinExistence type="predicted"/>
<evidence type="ECO:0000313" key="3">
    <source>
        <dbReference type="EMBL" id="RHF89007.1"/>
    </source>
</evidence>
<accession>A0A3E4MW91</accession>
<evidence type="ECO:0000313" key="2">
    <source>
        <dbReference type="EMBL" id="RGK54019.1"/>
    </source>
</evidence>
<reference evidence="4 5" key="1">
    <citation type="submission" date="2018-08" db="EMBL/GenBank/DDBJ databases">
        <title>A genome reference for cultivated species of the human gut microbiota.</title>
        <authorList>
            <person name="Zou Y."/>
            <person name="Xue W."/>
            <person name="Luo G."/>
        </authorList>
    </citation>
    <scope>NUCLEOTIDE SEQUENCE [LARGE SCALE GENOMIC DNA]</scope>
    <source>
        <strain evidence="3 5">AM23-23</strain>
        <strain evidence="2 4">TF10-3AC</strain>
    </source>
</reference>
<evidence type="ECO:0000313" key="4">
    <source>
        <dbReference type="Proteomes" id="UP000260862"/>
    </source>
</evidence>
<dbReference type="Pfam" id="PF13620">
    <property type="entry name" value="CarboxypepD_reg"/>
    <property type="match status" value="1"/>
</dbReference>
<dbReference type="SUPFAM" id="SSF49464">
    <property type="entry name" value="Carboxypeptidase regulatory domain-like"/>
    <property type="match status" value="1"/>
</dbReference>
<dbReference type="Pfam" id="PF14905">
    <property type="entry name" value="OMP_b-brl_3"/>
    <property type="match status" value="1"/>
</dbReference>
<name>A0A3E4MW91_9BACT</name>
<sequence>MKDKDTNDMKKYFLVSILLLLGTMLGTATAQIITGKVTDPSRQPIDGATVVLQTPDSIFVEATITNADGTFLLNHQPAHYRLLFQHLLYEPQEKEGTGTDAGTFTLQPKDYALQEVVVQGERPLVTVEGSRLTYDMPQLTSQRLVTNAYEALKQLPGVIEQNDVLTLAGAGRVSLLLNGRPSSMTYEQLITLLKGMPASRVEKAEVMYSAPPQYHVRGAAINLVLKGYKPGEGGLQGEVNGEYKQQKEAGGNGGVTLAYTSPKIDLDFMYNLQSNYTRGYIDFIARHTVKEQIYDVNQVTDNEGRSLTHTLRVGGTYKFDKDNSLNLSYTTQFSPDKTGDSHSNGNISESFNHSQAHHQMHNAALYYTSGFGFQAGADYTYFTSTDTQDFFDRSPEEVETRFISCSDQYIDRWKIYADQHHTLSQNWTLNYGTSFTYVNNRNTQNYDLPEMQGNNLHSRIREYTYNVYAGFDKPFNSQWTLSASATIEYYQMQEYRKWAVYPTLQLNYMPSASHILQLSFSSDKTYPDYWTLSGATSYLNGYNESLGNPFLRPYTDYNVDLTYILKSKYIFQASYSYTPDYFMQTVYLDSDRLKAIYNWQNWDYAQDLSFTAILPFKAGSWWDSRLTLQATLKHDKASVYYDAPFNQKQWVGVGHWTHTFQLCRQPNLKMEVTAFGQTKSIQGSYDIQPVAFVDAALRYTFAKDKAMLQLKGRDLFNTMNPKTKVRNGAQHLDMNTKSYMQSITLSFSYRFGGYKKKEVKEVDTSRFGN</sequence>
<dbReference type="Proteomes" id="UP000283485">
    <property type="component" value="Unassembled WGS sequence"/>
</dbReference>